<feature type="region of interest" description="Disordered" evidence="2">
    <location>
        <begin position="63"/>
        <end position="210"/>
    </location>
</feature>
<dbReference type="Pfam" id="PF00010">
    <property type="entry name" value="HLH"/>
    <property type="match status" value="1"/>
</dbReference>
<evidence type="ECO:0000256" key="1">
    <source>
        <dbReference type="SAM" id="Coils"/>
    </source>
</evidence>
<feature type="compositionally biased region" description="Low complexity" evidence="2">
    <location>
        <begin position="115"/>
        <end position="124"/>
    </location>
</feature>
<dbReference type="Gene3D" id="4.10.280.10">
    <property type="entry name" value="Helix-loop-helix DNA-binding domain"/>
    <property type="match status" value="1"/>
</dbReference>
<keyword evidence="5" id="KW-1185">Reference proteome</keyword>
<dbReference type="InterPro" id="IPR011598">
    <property type="entry name" value="bHLH_dom"/>
</dbReference>
<gene>
    <name evidence="4" type="ORF">SBRCBS47491_002685</name>
</gene>
<feature type="domain" description="BHLH" evidence="3">
    <location>
        <begin position="216"/>
        <end position="280"/>
    </location>
</feature>
<feature type="compositionally biased region" description="Low complexity" evidence="2">
    <location>
        <begin position="171"/>
        <end position="185"/>
    </location>
</feature>
<evidence type="ECO:0000256" key="2">
    <source>
        <dbReference type="SAM" id="MobiDB-lite"/>
    </source>
</evidence>
<feature type="compositionally biased region" description="Polar residues" evidence="2">
    <location>
        <begin position="186"/>
        <end position="210"/>
    </location>
</feature>
<organism evidence="4 5">
    <name type="scientific">Sporothrix bragantina</name>
    <dbReference type="NCBI Taxonomy" id="671064"/>
    <lineage>
        <taxon>Eukaryota</taxon>
        <taxon>Fungi</taxon>
        <taxon>Dikarya</taxon>
        <taxon>Ascomycota</taxon>
        <taxon>Pezizomycotina</taxon>
        <taxon>Sordariomycetes</taxon>
        <taxon>Sordariomycetidae</taxon>
        <taxon>Ophiostomatales</taxon>
        <taxon>Ophiostomataceae</taxon>
        <taxon>Sporothrix</taxon>
    </lineage>
</organism>
<dbReference type="SUPFAM" id="SSF47459">
    <property type="entry name" value="HLH, helix-loop-helix DNA-binding domain"/>
    <property type="match status" value="1"/>
</dbReference>
<protein>
    <recommendedName>
        <fullName evidence="3">BHLH domain-containing protein</fullName>
    </recommendedName>
</protein>
<evidence type="ECO:0000313" key="4">
    <source>
        <dbReference type="EMBL" id="CAK7216009.1"/>
    </source>
</evidence>
<feature type="compositionally biased region" description="Low complexity" evidence="2">
    <location>
        <begin position="34"/>
        <end position="43"/>
    </location>
</feature>
<proteinExistence type="predicted"/>
<dbReference type="EMBL" id="CAWUHC010000016">
    <property type="protein sequence ID" value="CAK7216009.1"/>
    <property type="molecule type" value="Genomic_DNA"/>
</dbReference>
<evidence type="ECO:0000313" key="5">
    <source>
        <dbReference type="Proteomes" id="UP001642406"/>
    </source>
</evidence>
<dbReference type="SMART" id="SM00353">
    <property type="entry name" value="HLH"/>
    <property type="match status" value="1"/>
</dbReference>
<comment type="caution">
    <text evidence="4">The sequence shown here is derived from an EMBL/GenBank/DDBJ whole genome shotgun (WGS) entry which is preliminary data.</text>
</comment>
<feature type="compositionally biased region" description="Polar residues" evidence="2">
    <location>
        <begin position="1"/>
        <end position="33"/>
    </location>
</feature>
<feature type="compositionally biased region" description="Low complexity" evidence="2">
    <location>
        <begin position="136"/>
        <end position="152"/>
    </location>
</feature>
<sequence>MDVSAIQDQHPPTASPVEISQRSFWPTDTNGRPSASSSSSTSSYIMPDEPTTKAFTLSSVPACIQPPASINHGPIRSSRVSKPRSKPIGGSVRPSRHNSDHGQYSQSQSDEQRRSLSSASSSSLQPIEETLRRSRAGPARSSSGMAGGLLTTGHGGNHNVTLRTASRKPKTGPTAGKAGAAVPKTESPNLDLSNGLSPSSPDGSSQTDSLTLEERRARQNHNIVEKQYRNRLNSQFDRLLQILPANQPDGPDGARPMEIDEKRMSKAEVLELARKRIYQLEKEIQDLYTESESLRNNVQTLNMAIQSGRQIQPATI</sequence>
<reference evidence="4 5" key="1">
    <citation type="submission" date="2024-01" db="EMBL/GenBank/DDBJ databases">
        <authorList>
            <person name="Allen C."/>
            <person name="Tagirdzhanova G."/>
        </authorList>
    </citation>
    <scope>NUCLEOTIDE SEQUENCE [LARGE SCALE GENOMIC DNA]</scope>
</reference>
<name>A0ABP0B8W7_9PEZI</name>
<dbReference type="InterPro" id="IPR036638">
    <property type="entry name" value="HLH_DNA-bd_sf"/>
</dbReference>
<evidence type="ECO:0000259" key="3">
    <source>
        <dbReference type="PROSITE" id="PS50888"/>
    </source>
</evidence>
<feature type="coiled-coil region" evidence="1">
    <location>
        <begin position="270"/>
        <end position="304"/>
    </location>
</feature>
<dbReference type="PROSITE" id="PS50888">
    <property type="entry name" value="BHLH"/>
    <property type="match status" value="1"/>
</dbReference>
<feature type="region of interest" description="Disordered" evidence="2">
    <location>
        <begin position="1"/>
        <end position="49"/>
    </location>
</feature>
<accession>A0ABP0B8W7</accession>
<keyword evidence="1" id="KW-0175">Coiled coil</keyword>
<dbReference type="Proteomes" id="UP001642406">
    <property type="component" value="Unassembled WGS sequence"/>
</dbReference>